<evidence type="ECO:0000256" key="13">
    <source>
        <dbReference type="ARBA" id="ARBA00023069"/>
    </source>
</evidence>
<dbReference type="Gene3D" id="1.10.8.710">
    <property type="match status" value="1"/>
</dbReference>
<keyword evidence="15" id="KW-0206">Cytoskeleton</keyword>
<dbReference type="FunFam" id="1.20.140.100:FF:000002">
    <property type="entry name" value="Cytoplasmic dynein heavy chain 1"/>
    <property type="match status" value="1"/>
</dbReference>
<dbReference type="Gene3D" id="3.20.180.20">
    <property type="entry name" value="Dynein heavy chain, N-terminal domain 2"/>
    <property type="match status" value="1"/>
</dbReference>
<keyword evidence="6" id="KW-0963">Cytoplasm</keyword>
<dbReference type="Pfam" id="PF12774">
    <property type="entry name" value="AAA_6"/>
    <property type="match status" value="1"/>
</dbReference>
<dbReference type="Pfam" id="PF17852">
    <property type="entry name" value="Dynein_AAA_lid"/>
    <property type="match status" value="1"/>
</dbReference>
<evidence type="ECO:0000256" key="6">
    <source>
        <dbReference type="ARBA" id="ARBA00022490"/>
    </source>
</evidence>
<dbReference type="Pfam" id="PF08393">
    <property type="entry name" value="DHC_N2"/>
    <property type="match status" value="1"/>
</dbReference>
<evidence type="ECO:0000256" key="7">
    <source>
        <dbReference type="ARBA" id="ARBA00022701"/>
    </source>
</evidence>
<dbReference type="Gene3D" id="1.20.58.1120">
    <property type="match status" value="1"/>
</dbReference>
<dbReference type="InterPro" id="IPR013602">
    <property type="entry name" value="Dynein_heavy_linker"/>
</dbReference>
<dbReference type="Pfam" id="PF12780">
    <property type="entry name" value="AAA_8"/>
    <property type="match status" value="1"/>
</dbReference>
<dbReference type="FunFam" id="3.10.490.20:FF:000004">
    <property type="entry name" value="Cytoplasmic dynein heavy chain 2"/>
    <property type="match status" value="1"/>
</dbReference>
<comment type="similarity">
    <text evidence="3">Belongs to the dynein heavy chain family.</text>
</comment>
<evidence type="ECO:0000256" key="5">
    <source>
        <dbReference type="ARBA" id="ARBA00022197"/>
    </source>
</evidence>
<dbReference type="InterPro" id="IPR035699">
    <property type="entry name" value="AAA_6"/>
</dbReference>
<evidence type="ECO:0000256" key="16">
    <source>
        <dbReference type="ARBA" id="ARBA00023273"/>
    </source>
</evidence>
<gene>
    <name evidence="21" type="primary">DYN1</name>
    <name evidence="21" type="ORF">LPJ61_000811</name>
</gene>
<dbReference type="GO" id="GO:0060271">
    <property type="term" value="P:cilium assembly"/>
    <property type="evidence" value="ECO:0007669"/>
    <property type="project" value="UniProtKB-ARBA"/>
</dbReference>
<evidence type="ECO:0000256" key="3">
    <source>
        <dbReference type="ARBA" id="ARBA00008887"/>
    </source>
</evidence>
<feature type="domain" description="AAA+ ATPase" evidence="20">
    <location>
        <begin position="2972"/>
        <end position="3133"/>
    </location>
</feature>
<dbReference type="CDD" id="cd00009">
    <property type="entry name" value="AAA"/>
    <property type="match status" value="2"/>
</dbReference>
<dbReference type="Pfam" id="PF08385">
    <property type="entry name" value="DHC_N1"/>
    <property type="match status" value="1"/>
</dbReference>
<dbReference type="InterPro" id="IPR043157">
    <property type="entry name" value="Dynein_AAA1S"/>
</dbReference>
<dbReference type="InterPro" id="IPR024317">
    <property type="entry name" value="Dynein_heavy_chain_D4_dom"/>
</dbReference>
<evidence type="ECO:0000313" key="22">
    <source>
        <dbReference type="Proteomes" id="UP001143981"/>
    </source>
</evidence>
<feature type="coiled-coil region" evidence="18">
    <location>
        <begin position="1660"/>
        <end position="1687"/>
    </location>
</feature>
<dbReference type="FunFam" id="1.10.287.2620:FF:000001">
    <property type="entry name" value="Cytoplasmic dynein heavy chain 1"/>
    <property type="match status" value="1"/>
</dbReference>
<dbReference type="GO" id="GO:0008569">
    <property type="term" value="F:minus-end-directed microtubule motor activity"/>
    <property type="evidence" value="ECO:0007669"/>
    <property type="project" value="InterPro"/>
</dbReference>
<evidence type="ECO:0000256" key="10">
    <source>
        <dbReference type="ARBA" id="ARBA00022840"/>
    </source>
</evidence>
<evidence type="ECO:0000256" key="14">
    <source>
        <dbReference type="ARBA" id="ARBA00023175"/>
    </source>
</evidence>
<dbReference type="GO" id="GO:0007018">
    <property type="term" value="P:microtubule-based movement"/>
    <property type="evidence" value="ECO:0007669"/>
    <property type="project" value="InterPro"/>
</dbReference>
<keyword evidence="14" id="KW-0505">Motor protein</keyword>
<dbReference type="Gene3D" id="1.10.472.130">
    <property type="match status" value="1"/>
</dbReference>
<dbReference type="FunFam" id="1.10.8.710:FF:000001">
    <property type="entry name" value="Dynein axonemal heavy chain 2"/>
    <property type="match status" value="1"/>
</dbReference>
<dbReference type="FunFam" id="1.20.920.20:FF:000002">
    <property type="entry name" value="Cytoplasmic dynein 1 heavy chain"/>
    <property type="match status" value="1"/>
</dbReference>
<dbReference type="SUPFAM" id="SSF52540">
    <property type="entry name" value="P-loop containing nucleoside triphosphate hydrolases"/>
    <property type="match status" value="4"/>
</dbReference>
<dbReference type="InterPro" id="IPR041658">
    <property type="entry name" value="AAA_lid_11"/>
</dbReference>
<feature type="coiled-coil region" evidence="18">
    <location>
        <begin position="3258"/>
        <end position="3310"/>
    </location>
</feature>
<sequence length="4735" mass="522236">MEVLVDAGSDGGGAPAFHCDPDLIKAYLLDVAGVLLGANSDGESEVARAAIATAEATDACRSFANDGGFPVLYMMKEIEGDSGEQPGYARPTASFALAFELCWKPTHAGSIALIKRTPTIDPHLPLASQTQVMNLPGPAAGSALPVAEQGKERAAMGASPYEALHAYVRFAVSPYFNAYVAAKERAEQQTAHAGGESAGGFRDDKDAQQGVPMAKKKLAELELSLLHLQQNVDIPDTVLNIHPMIAHTVEGCRRQGQRATVDAVDAALLADSGFLNQLQGDVNGWIKEIQKVTKLDRDAASGTASQEINFWLSMERALERIEEQLQSDEIVLTMDVLKAAKRFHATVSFRTDTGLKEAAERVTRYNVLMKDFPINELLSATDIGRIGHAIELVFAHVNKKLKLTAYPVRRALPLVEAISRDFYGQLVKVLGHVRLMHMEYAVFDSLFGEAQGAFDVWEAQVKEFANLARDITRRRGEKFIPIKIRAAHAPLQERISFVRQFRQQHEQLQQTIVRVMGSADGEEGTMGDASAIGEIGQAYDVVRSVDILDVTAEGTDAWERAETGYNERVARVENQIIARLRDRLATARNASEMFRVFSKFNALFVRPKIRGAIQEYQTQLISSVKEDIRRLHDKFKRHYRRSEAYAMSQLRDVPPVSGAIIWIRQIEHQLDMYMRRVEDVLGRGWELYAEGQRLQADSASFRRKLDTRPLYDAWFAEISRRDLTVVGRVFLVTRHRATGGAFQLGVCFDAQLITLFKEVRELLWLGFQVPHTLVNMARDGRRVYPFAVSLMETAKIYRQTSHRLQQHPEVLSLAAGYRRDVMVSIHKGMALKWQYFVTSATLYAGSSVAAMGAAAAGLDAHENRNASFVREFAAVVALFQEKVETLIALSGEIDGAVRELATCAYAEENFCAILDRIQALIDRLNLDSYANLEQWVAALDARLEQVLAARLTQALQAWIREFNRARAQGDESDAETAEGRHRADESEAVPQLRQLVHELRIRNQVMYLDPPLENARASWVQQLHGWLAAVCCQRRPQAARYEVTAGGGSGGGGSGSGDADDADYDNLVLEYDPGRKAGAAPAARAGRSTYRDLLSRLHGGGVREAYESIEQMTGQAAAYVQIWLQYQALWDLQMDHVTQFLGQDLMRWQTMLLEIKRARATFDTSETAHYIGAHCVVDYEQVQGKVNAKYDNWQREILGRFGQQLGEAMRSASQAIAAARRQLETHSAEASTTSEVVAFVTYVQELRRKCPGWRRDVEEVFRGGQRVLEKQRYQFPAEWVFLDQVEGEWSAFNEILARKANVIQEQLPSLQLKLVAEDRAVEARIGDVCADWARSKPVQGSLRPDEATAALAAFQQRLTRLAEESAQVHRAKEALGMDGVADERLAPLLEEVTDLRGVWTALSGIWAAVTELRETPWASVVVRKVRQQLDRQLAEAKQLPNRMRQYAAFEHMQKTLRALLKAGSVVADLKSDALRDRHWRQMFKALRVSHVMADLTLGDVWDLDIERNETAIRDVITVAQGEMALEEFLGQVRETWSGYVLELVGYQGKCRLIRGWDELFAKCAEQLSALSAMRGSPYYKVFEEEAGAWEDKLNRIHVLFDVWVDVQRQWVYLEGIFAGSADIKHLLPVESARFQNINTEFLAVMKKVYKSPYVLDVLGLPNVQRSLERLADLLEKIQKALGEYLERERSSFPRFYFVGDEDLLEIIGNARDVPRIQKHLGKMFAGLTFIQLSDDGALVLGMASKDGEHVPFRQPVELSQHARINDWLAAIEREMRLTLATRLGEAVAQLEAAEAEASKSAAAECLREWVAATPAQLVVLAKQVVWTRRVEAALQVDADGALAREVAALEAELHVLADAVLEELPPLVRKKTEHLITELVHQRDVARQLATSGSAGAQDFAWLSQMRFSYAPQAADPLQSVTVRIADAEFHYGFEYLGVPERLVQTPLTDRCYLTLTQALAQRLGGSPFGPAGTGKTESVKALATQLGRFSLVFCCDETFDFKAMGRIFVGLCQVGAWGVFDEFNRLDERILSAVSQQIQTIQLGLRRAYETSSDRPAEIELLEQRVRLSQDTGIFITMNPGYAGRSNLPDNLKKLFRSFAMTRPDRGLIAQVMLYSQGFRQAELLARKVVPLFNLCAEQLSTQAHYDFGLRALKSVLVSAGNLKRDSRLQQQQQQQLQPADEQSLVIQSIRETVVPKLVSADIQLLARLLDDVFPGAECRPASATQLREAVAAECAARNMVAGDQWVEKVVQLYQIQAIHHGVMLVGDAGCGKTAAWQVLLAALERVEGVEGVSHVIDPKAVPKDELYGTLDPTTREWRDGLFTHLLRKIIDSVRGESGRRHWIVFDGDVDPEWVENLNSVLDDNRLLTLPNGERLALPSNVRVLFEVETLRYATPATVSRCGMVWFGAGTVTFDMAAQHFLRSLCATAATGDAAQDVALDTHTQAAAALEPHLAADGLVARALGQAEELDHIMEFTRPRALGTLFALVGAAVRELAEYNAQHADFPLAADAVEAFMAMRLAVAVVWSFAGDAPAAGRRALSDFVCGAAPAAIAADMPVATGGDGTDDGDGGETLLDVDVELRGGAATWVRWAQRVPRVDVEPHRVADADVVVPTADTLRLESVLGAWVAERRPVMLCGPPGSGKTMTLLAALRQLADVEVAALNFSSATGPDLVRRALEQHCEYRRTPGGTVLAPSVPGRWLVVFCDEINLPAADTYGTQRVIAFVRGLVERGGFWRGTRWVALERVQFVGACNPPTDPGRVALSRRFLRHAPVVLVDYPGVPALRLIYGALVRAMLKVQPALGAYAEPLTWAMVEVYSASQRRFTPDQQAHYVYSPRELTRWTRGLYAALRPREDVGAEELVRLWAHEALRLFQDRLVDARERRWTDECIDAVARRHFPTADLGRALARPLLFSSWLTRNYDAVGLEELREYTRARLRVFCEEELDVPLVLFDDVLDHVLRIDRVFRQPQGHALLIGASGAGKTTLARFAAWMNGLAVFEVRAHRGYGAAAFDDDLRAVLRRAGCGGEKLCFVLDESNVLDAAFLERMNTLLANAEVPGLFEGDERAALLTACRDGAQRDGLLLDSDEELLRWFSQQVARNLHVVFTMNPPAGGLATRAATSPALFNRCVVDWFGDWSDQALFQVGRELTQPLDLDVPGFVAPDTLPVAYAALELPADHRATVVNALVAVHKAARGVSARLVRRRGQTAHVTPRHFVDFLGHAARLYYARREQLEEQQRHVNVGLDKLLATVTQVEELRASLGATQAALEAKTREADAKLQQMVRDQQEAEQQRAESEVLRAEVQSKDAAIEARRVEAMRDLERAEPAVEEAQRAVSGIKKQHLSEVRAMANPPAAVKLALESVCVLLGQRQTDWKALQGVVRRDDFIASIVNFDADRHLPRALRTHVRRTYLERPEFNFETVNRASKACGPLAKWVTAQVEYAEILERVAPLRSEVAQLERDADATKARAAELAQAIGALEASIARYKDDYARLIAETERLRGEMARVEAKVARSLRLLSSLESERARWEESSRAFAAQMSTLVGDIVVGGALLAYGGAYDQHYRTLVVRRWLVQCERSGISVNADERVGDLVSSAEERLAWQAHGLPDDALAMENAAMLAHFRRFPLVVDPSGTAARFIEQLEGAAGRRLTVTSFLDAAFLKQLEAALRFGNAILIHDAEHVDPILNPVLNRELRRTGGRVLVRLGTQDVDFSPAFRMYLATRDPAAALPADLASRVTLVSFTVTRASLQAQCLGQVMRHERPDVDSRRRGLLRLQGELRLRLHELEKQLLQALNASRGSVLDDDSVVASLETLKAEAAEVARKAAETDGVMREVDRVAAVFTPLARACAAVYFALERLSALHPFYQFSLGFFDAIFREVVERNAHLDGVSDEAQRLRIVRRDLFALTFRRAAAALHHDRQLPLLLLLAQIKLRGDEDENEDEAAVGGPARASQEAWARLNADLDFVLRDAAPAAAQLAAPAEVPAALDALVSGDARAGMAAHAQALGWCRAWVRALRDDDGDASEWLEFLRSSDPERCVPRAAVLADGGAVAELAAAVALRELVVVRVLRPDRVLAAAARLAAAVFGGDSARPLEAVGLVAEASLGGVAKEVDAATPVALCAVPGHDAAYRVDALAAAEQRSMRAVAMGSAEGEKLADQAIAAAAKAGAWVLLKNVHLAPAWLERLEKRLETLRAHGQFRLFLTMEINPAVPASLLRRARTLLYEPATGLRANLLESLRTTGAGGQPAERARLRFLLAWLHAVVVERLRYAPLGWAHRYEFSDADFACALATGDGWLARAAQGRANVAPERIPWDAIRGLLVESVYGGRIDSVFDHRVLAAFVSRWFCADAYGADFALVDEPCLRAPEGTSAEDFERWCLALPETQPPTWLGLPPNAETLLLVQKGQQLVADVRKLRALMDDDEEEEEEECAGVEDAQPASREQDDGGIDDRAELPAFMRQVAALAAGFAQVLPESLPALSTAGGGGGSQAATPLLRVMERENGEARALLARVREDLAQLGEVCCGRRKQTNHLRQLLADFNAGAVPSAWLSTYVVPRGLSLSQWVADFGLRLAQGRELVGAYDRGAEDAIQNSPVWLGGLLYPEAFITATRQAVAKQLACSLEELHIGLVLGDGPADHAFRVRGLRLEGAEWTRAGLALNDGRSEPLPACLLTWTRGEPGPAAAAAAAIPVYLNSDRLGLLFEARLPTGGGAQSAAAVVERAVAITAG</sequence>
<dbReference type="OrthoDB" id="447173at2759"/>
<dbReference type="Gene3D" id="1.20.920.30">
    <property type="match status" value="1"/>
</dbReference>
<dbReference type="Gene3D" id="1.20.140.100">
    <property type="entry name" value="Dynein heavy chain, N-terminal domain 2"/>
    <property type="match status" value="1"/>
</dbReference>
<evidence type="ECO:0000256" key="8">
    <source>
        <dbReference type="ARBA" id="ARBA00022737"/>
    </source>
</evidence>
<dbReference type="FunFam" id="1.20.58.1120:FF:000013">
    <property type="entry name" value="Dynein heavy chain-like protein"/>
    <property type="match status" value="1"/>
</dbReference>
<dbReference type="InterPro" id="IPR054354">
    <property type="entry name" value="DYNC2H1-like_lid"/>
</dbReference>
<dbReference type="InterPro" id="IPR035706">
    <property type="entry name" value="AAA_9"/>
</dbReference>
<dbReference type="GO" id="GO:0060170">
    <property type="term" value="C:ciliary membrane"/>
    <property type="evidence" value="ECO:0007669"/>
    <property type="project" value="UniProtKB-SubCell"/>
</dbReference>
<dbReference type="InterPro" id="IPR043160">
    <property type="entry name" value="Dynein_C_barrel"/>
</dbReference>
<dbReference type="InterPro" id="IPR013594">
    <property type="entry name" value="Dynein_heavy_tail"/>
</dbReference>
<evidence type="ECO:0000256" key="1">
    <source>
        <dbReference type="ARBA" id="ARBA00004245"/>
    </source>
</evidence>
<dbReference type="InterPro" id="IPR041466">
    <property type="entry name" value="Dynein_AAA5_ext"/>
</dbReference>
<dbReference type="Pfam" id="PF12781">
    <property type="entry name" value="AAA_9"/>
    <property type="match status" value="1"/>
</dbReference>
<dbReference type="GO" id="GO:0005858">
    <property type="term" value="C:axonemal dynein complex"/>
    <property type="evidence" value="ECO:0007669"/>
    <property type="project" value="TreeGrafter"/>
</dbReference>
<accession>A0A9W8CYQ0</accession>
<dbReference type="InterPro" id="IPR041228">
    <property type="entry name" value="Dynein_C"/>
</dbReference>
<feature type="coiled-coil region" evidence="18">
    <location>
        <begin position="3460"/>
        <end position="3529"/>
    </location>
</feature>
<feature type="domain" description="AAA+ ATPase" evidence="20">
    <location>
        <begin position="2632"/>
        <end position="2780"/>
    </location>
</feature>
<comment type="subunit">
    <text evidence="4">Consists of at least two heavy chains and a number of intermediate and light chains.</text>
</comment>
<feature type="compositionally biased region" description="Acidic residues" evidence="19">
    <location>
        <begin position="4428"/>
        <end position="4439"/>
    </location>
</feature>
<comment type="subcellular location">
    <subcellularLocation>
        <location evidence="2">Cell projection</location>
        <location evidence="2">Cilium membrane</location>
        <topology evidence="2">Peripheral membrane protein</topology>
        <orientation evidence="2">Cytoplasmic side</orientation>
    </subcellularLocation>
    <subcellularLocation>
        <location evidence="1">Cytoplasm</location>
        <location evidence="1">Cytoskeleton</location>
    </subcellularLocation>
</comment>
<evidence type="ECO:0000259" key="20">
    <source>
        <dbReference type="SMART" id="SM00382"/>
    </source>
</evidence>
<dbReference type="Pfam" id="PF12777">
    <property type="entry name" value="MT"/>
    <property type="match status" value="1"/>
</dbReference>
<dbReference type="GO" id="GO:0051959">
    <property type="term" value="F:dynein light intermediate chain binding"/>
    <property type="evidence" value="ECO:0007669"/>
    <property type="project" value="InterPro"/>
</dbReference>
<keyword evidence="10" id="KW-0067">ATP-binding</keyword>
<dbReference type="InterPro" id="IPR042228">
    <property type="entry name" value="Dynein_linker_3"/>
</dbReference>
<evidence type="ECO:0000256" key="2">
    <source>
        <dbReference type="ARBA" id="ARBA00004522"/>
    </source>
</evidence>
<dbReference type="Gene3D" id="1.10.8.720">
    <property type="entry name" value="Region D6 of dynein motor"/>
    <property type="match status" value="1"/>
</dbReference>
<dbReference type="InterPro" id="IPR026983">
    <property type="entry name" value="DHC"/>
</dbReference>
<evidence type="ECO:0000256" key="18">
    <source>
        <dbReference type="SAM" id="Coils"/>
    </source>
</evidence>
<evidence type="ECO:0000256" key="19">
    <source>
        <dbReference type="SAM" id="MobiDB-lite"/>
    </source>
</evidence>
<feature type="region of interest" description="Disordered" evidence="19">
    <location>
        <begin position="969"/>
        <end position="988"/>
    </location>
</feature>
<proteinExistence type="inferred from homology"/>
<dbReference type="InterPro" id="IPR042222">
    <property type="entry name" value="Dynein_2_N"/>
</dbReference>
<dbReference type="Pfam" id="PF18199">
    <property type="entry name" value="Dynein_C"/>
    <property type="match status" value="1"/>
</dbReference>
<dbReference type="FunFam" id="3.40.50.300:FF:000373">
    <property type="entry name" value="Cytoplasmic dynein heavy chain 2"/>
    <property type="match status" value="1"/>
</dbReference>
<evidence type="ECO:0000256" key="17">
    <source>
        <dbReference type="ARBA" id="ARBA00033439"/>
    </source>
</evidence>
<reference evidence="21" key="1">
    <citation type="submission" date="2022-07" db="EMBL/GenBank/DDBJ databases">
        <title>Phylogenomic reconstructions and comparative analyses of Kickxellomycotina fungi.</title>
        <authorList>
            <person name="Reynolds N.K."/>
            <person name="Stajich J.E."/>
            <person name="Barry K."/>
            <person name="Grigoriev I.V."/>
            <person name="Crous P."/>
            <person name="Smith M.E."/>
        </authorList>
    </citation>
    <scope>NUCLEOTIDE SEQUENCE</scope>
    <source>
        <strain evidence="21">BCRC 34381</strain>
    </source>
</reference>
<keyword evidence="16" id="KW-0966">Cell projection</keyword>
<dbReference type="PANTHER" id="PTHR46532:SF4">
    <property type="entry name" value="AAA+ ATPASE DOMAIN-CONTAINING PROTEIN"/>
    <property type="match status" value="1"/>
</dbReference>
<dbReference type="GO" id="GO:0005524">
    <property type="term" value="F:ATP binding"/>
    <property type="evidence" value="ECO:0007669"/>
    <property type="project" value="UniProtKB-KW"/>
</dbReference>
<dbReference type="Gene3D" id="1.20.1270.280">
    <property type="match status" value="1"/>
</dbReference>
<evidence type="ECO:0000256" key="12">
    <source>
        <dbReference type="ARBA" id="ARBA00023054"/>
    </source>
</evidence>
<keyword evidence="13" id="KW-0969">Cilium</keyword>
<dbReference type="PANTHER" id="PTHR46532">
    <property type="entry name" value="MALE FERTILITY FACTOR KL5"/>
    <property type="match status" value="1"/>
</dbReference>
<name>A0A9W8CYQ0_9FUNG</name>
<evidence type="ECO:0000256" key="9">
    <source>
        <dbReference type="ARBA" id="ARBA00022741"/>
    </source>
</evidence>
<dbReference type="FunFam" id="1.10.8.720:FF:000003">
    <property type="entry name" value="Cytoplasmic dynein heavy chain 2"/>
    <property type="match status" value="1"/>
</dbReference>
<feature type="region of interest" description="Disordered" evidence="19">
    <location>
        <begin position="4428"/>
        <end position="4456"/>
    </location>
</feature>
<feature type="region of interest" description="Disordered" evidence="19">
    <location>
        <begin position="190"/>
        <end position="212"/>
    </location>
</feature>
<evidence type="ECO:0000313" key="21">
    <source>
        <dbReference type="EMBL" id="KAJ1734937.1"/>
    </source>
</evidence>
<keyword evidence="8" id="KW-0677">Repeat</keyword>
<dbReference type="Gene3D" id="3.10.490.20">
    <property type="match status" value="1"/>
</dbReference>
<dbReference type="FunFam" id="3.20.180.20:FF:000002">
    <property type="entry name" value="Cytoplasmic dynein heavy chain 1"/>
    <property type="match status" value="1"/>
</dbReference>
<dbReference type="EMBL" id="JANBOI010000049">
    <property type="protein sequence ID" value="KAJ1734937.1"/>
    <property type="molecule type" value="Genomic_DNA"/>
</dbReference>
<dbReference type="InterPro" id="IPR003593">
    <property type="entry name" value="AAA+_ATPase"/>
</dbReference>
<dbReference type="Gene3D" id="1.10.8.1220">
    <property type="match status" value="1"/>
</dbReference>
<evidence type="ECO:0000256" key="4">
    <source>
        <dbReference type="ARBA" id="ARBA00011655"/>
    </source>
</evidence>
<keyword evidence="7" id="KW-0493">Microtubule</keyword>
<organism evidence="21 22">
    <name type="scientific">Coemansia biformis</name>
    <dbReference type="NCBI Taxonomy" id="1286918"/>
    <lineage>
        <taxon>Eukaryota</taxon>
        <taxon>Fungi</taxon>
        <taxon>Fungi incertae sedis</taxon>
        <taxon>Zoopagomycota</taxon>
        <taxon>Kickxellomycotina</taxon>
        <taxon>Kickxellomycetes</taxon>
        <taxon>Kickxellales</taxon>
        <taxon>Kickxellaceae</taxon>
        <taxon>Coemansia</taxon>
    </lineage>
</organism>
<dbReference type="InterPro" id="IPR004273">
    <property type="entry name" value="Dynein_heavy_D6_P-loop"/>
</dbReference>
<dbReference type="FunFam" id="3.40.50.300:FF:000071">
    <property type="entry name" value="Cytoplasmic dynein heavy chain 1"/>
    <property type="match status" value="1"/>
</dbReference>
<comment type="caution">
    <text evidence="21">The sequence shown here is derived from an EMBL/GenBank/DDBJ whole genome shotgun (WGS) entry which is preliminary data.</text>
</comment>
<dbReference type="FunFam" id="3.40.50.300:FF:000517">
    <property type="entry name" value="Cytoplasmic dynein heavy chain 1"/>
    <property type="match status" value="1"/>
</dbReference>
<keyword evidence="12 18" id="KW-0175">Coiled coil</keyword>
<dbReference type="Gene3D" id="6.10.140.1060">
    <property type="match status" value="1"/>
</dbReference>
<dbReference type="Pfam" id="PF12775">
    <property type="entry name" value="AAA_7"/>
    <property type="match status" value="1"/>
</dbReference>
<dbReference type="InterPro" id="IPR027417">
    <property type="entry name" value="P-loop_NTPase"/>
</dbReference>
<dbReference type="Gene3D" id="3.40.50.300">
    <property type="entry name" value="P-loop containing nucleotide triphosphate hydrolases"/>
    <property type="match status" value="5"/>
</dbReference>
<dbReference type="Pfam" id="PF18198">
    <property type="entry name" value="AAA_lid_11"/>
    <property type="match status" value="1"/>
</dbReference>
<dbReference type="FunFam" id="3.40.50.300:FF:000122">
    <property type="entry name" value="Cytoplasmic dynein 1 heavy chain"/>
    <property type="match status" value="1"/>
</dbReference>
<evidence type="ECO:0000256" key="11">
    <source>
        <dbReference type="ARBA" id="ARBA00023017"/>
    </source>
</evidence>
<dbReference type="InterPro" id="IPR042219">
    <property type="entry name" value="AAA_lid_11_sf"/>
</dbReference>
<dbReference type="Proteomes" id="UP001143981">
    <property type="component" value="Unassembled WGS sequence"/>
</dbReference>
<dbReference type="GO" id="GO:0008104">
    <property type="term" value="P:intracellular protein localization"/>
    <property type="evidence" value="ECO:0007669"/>
    <property type="project" value="UniProtKB-ARBA"/>
</dbReference>
<feature type="domain" description="AAA+ ATPase" evidence="20">
    <location>
        <begin position="1965"/>
        <end position="2106"/>
    </location>
</feature>
<dbReference type="Pfam" id="PF22597">
    <property type="entry name" value="DYN_lid"/>
    <property type="match status" value="1"/>
</dbReference>
<evidence type="ECO:0000256" key="15">
    <source>
        <dbReference type="ARBA" id="ARBA00023212"/>
    </source>
</evidence>
<keyword evidence="9" id="KW-0547">Nucleotide-binding</keyword>
<protein>
    <recommendedName>
        <fullName evidence="5">Dynein heavy chain, cytoplasmic</fullName>
    </recommendedName>
    <alternativeName>
        <fullName evidence="17">Dynein heavy chain, cytosolic</fullName>
    </alternativeName>
</protein>
<dbReference type="GO" id="GO:0005874">
    <property type="term" value="C:microtubule"/>
    <property type="evidence" value="ECO:0007669"/>
    <property type="project" value="UniProtKB-KW"/>
</dbReference>
<dbReference type="Gene3D" id="1.20.920.20">
    <property type="match status" value="1"/>
</dbReference>
<keyword evidence="11" id="KW-0243">Dynein</keyword>
<dbReference type="InterPro" id="IPR024743">
    <property type="entry name" value="Dynein_HC_stalk"/>
</dbReference>
<dbReference type="GO" id="GO:0045505">
    <property type="term" value="F:dynein intermediate chain binding"/>
    <property type="evidence" value="ECO:0007669"/>
    <property type="project" value="InterPro"/>
</dbReference>
<keyword evidence="22" id="KW-1185">Reference proteome</keyword>
<dbReference type="Gene3D" id="1.10.287.2620">
    <property type="match status" value="1"/>
</dbReference>
<dbReference type="SMART" id="SM00382">
    <property type="entry name" value="AAA"/>
    <property type="match status" value="3"/>
</dbReference>
<dbReference type="Pfam" id="PF03028">
    <property type="entry name" value="Dynein_heavy"/>
    <property type="match status" value="1"/>
</dbReference>